<comment type="similarity">
    <text evidence="5">Belongs to the DEAD box helicase family.</text>
</comment>
<organism evidence="9 10">
    <name type="scientific">Levilactobacillus bambusae</name>
    <dbReference type="NCBI Taxonomy" id="2024736"/>
    <lineage>
        <taxon>Bacteria</taxon>
        <taxon>Bacillati</taxon>
        <taxon>Bacillota</taxon>
        <taxon>Bacilli</taxon>
        <taxon>Lactobacillales</taxon>
        <taxon>Lactobacillaceae</taxon>
        <taxon>Levilactobacillus</taxon>
    </lineage>
</organism>
<dbReference type="PROSITE" id="PS51192">
    <property type="entry name" value="HELICASE_ATP_BIND_1"/>
    <property type="match status" value="1"/>
</dbReference>
<dbReference type="CDD" id="cd18787">
    <property type="entry name" value="SF2_C_DEAD"/>
    <property type="match status" value="1"/>
</dbReference>
<dbReference type="Proteomes" id="UP000245080">
    <property type="component" value="Unassembled WGS sequence"/>
</dbReference>
<keyword evidence="10" id="KW-1185">Reference proteome</keyword>
<dbReference type="SMART" id="SM00487">
    <property type="entry name" value="DEXDc"/>
    <property type="match status" value="1"/>
</dbReference>
<dbReference type="SMART" id="SM00490">
    <property type="entry name" value="HELICc"/>
    <property type="match status" value="1"/>
</dbReference>
<evidence type="ECO:0000256" key="4">
    <source>
        <dbReference type="ARBA" id="ARBA00022840"/>
    </source>
</evidence>
<dbReference type="GO" id="GO:0005829">
    <property type="term" value="C:cytosol"/>
    <property type="evidence" value="ECO:0007669"/>
    <property type="project" value="TreeGrafter"/>
</dbReference>
<dbReference type="Pfam" id="PF00271">
    <property type="entry name" value="Helicase_C"/>
    <property type="match status" value="1"/>
</dbReference>
<dbReference type="InterPro" id="IPR050079">
    <property type="entry name" value="DEAD_box_RNA_helicase"/>
</dbReference>
<evidence type="ECO:0000256" key="5">
    <source>
        <dbReference type="ARBA" id="ARBA00038437"/>
    </source>
</evidence>
<keyword evidence="4" id="KW-0067">ATP-binding</keyword>
<evidence type="ECO:0000259" key="7">
    <source>
        <dbReference type="PROSITE" id="PS51192"/>
    </source>
</evidence>
<protein>
    <submittedName>
        <fullName evidence="9">Helicase</fullName>
    </submittedName>
</protein>
<dbReference type="CDD" id="cd00268">
    <property type="entry name" value="DEADc"/>
    <property type="match status" value="1"/>
</dbReference>
<reference evidence="9 10" key="1">
    <citation type="journal article" date="2018" name="Int. J. Syst. Evol. Microbiol.">
        <title>Lactobacillus bambusae sp. nov., isolated from a traditional fermented Ma-bamboo shoots of Taiwan.</title>
        <authorList>
            <person name="Wang L.-T."/>
        </authorList>
    </citation>
    <scope>NUCLEOTIDE SEQUENCE [LARGE SCALE GENOMIC DNA]</scope>
    <source>
        <strain evidence="9 10">BS-W1</strain>
    </source>
</reference>
<dbReference type="Pfam" id="PF00270">
    <property type="entry name" value="DEAD"/>
    <property type="match status" value="1"/>
</dbReference>
<dbReference type="EMBL" id="QCXQ01000002">
    <property type="protein sequence ID" value="PWF99929.1"/>
    <property type="molecule type" value="Genomic_DNA"/>
</dbReference>
<dbReference type="InterPro" id="IPR014001">
    <property type="entry name" value="Helicase_ATP-bd"/>
</dbReference>
<feature type="domain" description="Helicase ATP-binding" evidence="7">
    <location>
        <begin position="25"/>
        <end position="194"/>
    </location>
</feature>
<dbReference type="InterPro" id="IPR044742">
    <property type="entry name" value="DEAD/DEAH_RhlB"/>
</dbReference>
<keyword evidence="2" id="KW-0378">Hydrolase</keyword>
<accession>A0A2V1N0Q5</accession>
<feature type="region of interest" description="Disordered" evidence="6">
    <location>
        <begin position="368"/>
        <end position="437"/>
    </location>
</feature>
<dbReference type="Gene3D" id="3.40.50.300">
    <property type="entry name" value="P-loop containing nucleotide triphosphate hydrolases"/>
    <property type="match status" value="2"/>
</dbReference>
<dbReference type="RefSeq" id="WP_109249879.1">
    <property type="nucleotide sequence ID" value="NZ_QCXQ01000002.1"/>
</dbReference>
<dbReference type="PANTHER" id="PTHR47959">
    <property type="entry name" value="ATP-DEPENDENT RNA HELICASE RHLE-RELATED"/>
    <property type="match status" value="1"/>
</dbReference>
<feature type="domain" description="Helicase C-terminal" evidence="8">
    <location>
        <begin position="220"/>
        <end position="364"/>
    </location>
</feature>
<dbReference type="InterPro" id="IPR027417">
    <property type="entry name" value="P-loop_NTPase"/>
</dbReference>
<gene>
    <name evidence="9" type="ORF">DCM90_02975</name>
</gene>
<evidence type="ECO:0000256" key="3">
    <source>
        <dbReference type="ARBA" id="ARBA00022806"/>
    </source>
</evidence>
<sequence length="437" mass="48960">MLKQFEDQFHKLGFDGPTQIQAAIYDPMVKGEDLLGLAPTGSGKTLAFVLPTLAEVMPGEGTQVLILAPSQELAMQTTNVVRDWARLVNAQVLALTGGANLKRQMERLKKHPEVVVGTPGRVASLIDDRRLKLHQLETLVIDEADDLLTGETLETVRRIAQAAPADCQLGFFSATDTDILHELPKWFGKDVRRIDVRESDQTQGEVKHELLQVNETKRDQMLKRLLAIPGFRALVFFDSTSRLAKTAAHFKHDHISAVPLTSGLRQTQRQKALTDFRLGHVKLLLTTDVAARGLDIPKLPAVVNYDRPTTATTYVHRAGRTGRMGEPGEVITFGDDHDLRDVRRMLSELDYSLTTVYYTPKGLTTTRPIKQERVKIKPARQQEDSGRQPAARQSTGQHQKRASQPSAKVSESFSKKHRKNKHNSRKGMRKKRRDGQN</sequence>
<dbReference type="GO" id="GO:0003724">
    <property type="term" value="F:RNA helicase activity"/>
    <property type="evidence" value="ECO:0007669"/>
    <property type="project" value="TreeGrafter"/>
</dbReference>
<dbReference type="PANTHER" id="PTHR47959:SF1">
    <property type="entry name" value="ATP-DEPENDENT RNA HELICASE DBPA"/>
    <property type="match status" value="1"/>
</dbReference>
<dbReference type="AlphaFoldDB" id="A0A2V1N0Q5"/>
<evidence type="ECO:0000313" key="10">
    <source>
        <dbReference type="Proteomes" id="UP000245080"/>
    </source>
</evidence>
<dbReference type="GO" id="GO:0005524">
    <property type="term" value="F:ATP binding"/>
    <property type="evidence" value="ECO:0007669"/>
    <property type="project" value="UniProtKB-KW"/>
</dbReference>
<evidence type="ECO:0000259" key="8">
    <source>
        <dbReference type="PROSITE" id="PS51194"/>
    </source>
</evidence>
<dbReference type="OrthoDB" id="9805696at2"/>
<comment type="caution">
    <text evidence="9">The sequence shown here is derived from an EMBL/GenBank/DDBJ whole genome shotgun (WGS) entry which is preliminary data.</text>
</comment>
<keyword evidence="1" id="KW-0547">Nucleotide-binding</keyword>
<dbReference type="InterPro" id="IPR001650">
    <property type="entry name" value="Helicase_C-like"/>
</dbReference>
<feature type="compositionally biased region" description="Basic residues" evidence="6">
    <location>
        <begin position="415"/>
        <end position="437"/>
    </location>
</feature>
<evidence type="ECO:0000313" key="9">
    <source>
        <dbReference type="EMBL" id="PWF99929.1"/>
    </source>
</evidence>
<dbReference type="GO" id="GO:0016787">
    <property type="term" value="F:hydrolase activity"/>
    <property type="evidence" value="ECO:0007669"/>
    <property type="project" value="UniProtKB-KW"/>
</dbReference>
<dbReference type="PROSITE" id="PS51194">
    <property type="entry name" value="HELICASE_CTER"/>
    <property type="match status" value="1"/>
</dbReference>
<evidence type="ECO:0000256" key="6">
    <source>
        <dbReference type="SAM" id="MobiDB-lite"/>
    </source>
</evidence>
<name>A0A2V1N0Q5_9LACO</name>
<feature type="compositionally biased region" description="Basic and acidic residues" evidence="6">
    <location>
        <begin position="369"/>
        <end position="386"/>
    </location>
</feature>
<evidence type="ECO:0000256" key="2">
    <source>
        <dbReference type="ARBA" id="ARBA00022801"/>
    </source>
</evidence>
<feature type="compositionally biased region" description="Polar residues" evidence="6">
    <location>
        <begin position="391"/>
        <end position="412"/>
    </location>
</feature>
<evidence type="ECO:0000256" key="1">
    <source>
        <dbReference type="ARBA" id="ARBA00022741"/>
    </source>
</evidence>
<dbReference type="SUPFAM" id="SSF52540">
    <property type="entry name" value="P-loop containing nucleoside triphosphate hydrolases"/>
    <property type="match status" value="1"/>
</dbReference>
<dbReference type="InterPro" id="IPR011545">
    <property type="entry name" value="DEAD/DEAH_box_helicase_dom"/>
</dbReference>
<dbReference type="GO" id="GO:0003676">
    <property type="term" value="F:nucleic acid binding"/>
    <property type="evidence" value="ECO:0007669"/>
    <property type="project" value="InterPro"/>
</dbReference>
<proteinExistence type="inferred from homology"/>
<keyword evidence="3 9" id="KW-0347">Helicase</keyword>